<feature type="domain" description="UBA" evidence="19">
    <location>
        <begin position="193"/>
        <end position="235"/>
    </location>
</feature>
<dbReference type="GO" id="GO:0071944">
    <property type="term" value="C:cell periphery"/>
    <property type="evidence" value="ECO:0007669"/>
    <property type="project" value="UniProtKB-ARBA"/>
</dbReference>
<dbReference type="InterPro" id="IPR009060">
    <property type="entry name" value="UBA-like_sf"/>
</dbReference>
<dbReference type="GO" id="GO:0005737">
    <property type="term" value="C:cytoplasm"/>
    <property type="evidence" value="ECO:0007669"/>
    <property type="project" value="UniProtKB-SubCell"/>
</dbReference>
<dbReference type="Gene3D" id="3.30.200.20">
    <property type="entry name" value="Phosphorylase Kinase, domain 1"/>
    <property type="match status" value="1"/>
</dbReference>
<accession>A0A0V1ADS1</accession>
<feature type="compositionally biased region" description="Polar residues" evidence="17">
    <location>
        <begin position="1158"/>
        <end position="1180"/>
    </location>
</feature>
<dbReference type="SUPFAM" id="SSF46934">
    <property type="entry name" value="UBA-like"/>
    <property type="match status" value="1"/>
</dbReference>
<dbReference type="FunFam" id="1.10.510.10:FF:000086">
    <property type="entry name" value="Non-specific serine/threonine protein kinase"/>
    <property type="match status" value="1"/>
</dbReference>
<comment type="cofactor">
    <cofactor evidence="1">
        <name>Mg(2+)</name>
        <dbReference type="ChEBI" id="CHEBI:18420"/>
    </cofactor>
</comment>
<evidence type="ECO:0000256" key="5">
    <source>
        <dbReference type="ARBA" id="ARBA00022490"/>
    </source>
</evidence>
<evidence type="ECO:0000313" key="21">
    <source>
        <dbReference type="EMBL" id="KRY22734.1"/>
    </source>
</evidence>
<evidence type="ECO:0000256" key="6">
    <source>
        <dbReference type="ARBA" id="ARBA00022527"/>
    </source>
</evidence>
<gene>
    <name evidence="21" type="primary">Lats1</name>
    <name evidence="21" type="ORF">T12_13731</name>
</gene>
<evidence type="ECO:0000256" key="4">
    <source>
        <dbReference type="ARBA" id="ARBA00012513"/>
    </source>
</evidence>
<evidence type="ECO:0000256" key="2">
    <source>
        <dbReference type="ARBA" id="ARBA00004496"/>
    </source>
</evidence>
<dbReference type="Proteomes" id="UP000054783">
    <property type="component" value="Unassembled WGS sequence"/>
</dbReference>
<evidence type="ECO:0000313" key="22">
    <source>
        <dbReference type="Proteomes" id="UP000054783"/>
    </source>
</evidence>
<feature type="compositionally biased region" description="Polar residues" evidence="17">
    <location>
        <begin position="1198"/>
        <end position="1223"/>
    </location>
</feature>
<keyword evidence="8" id="KW-0808">Transferase</keyword>
<evidence type="ECO:0000256" key="15">
    <source>
        <dbReference type="ARBA" id="ARBA00048679"/>
    </source>
</evidence>
<evidence type="ECO:0000256" key="14">
    <source>
        <dbReference type="ARBA" id="ARBA00047899"/>
    </source>
</evidence>
<evidence type="ECO:0000256" key="9">
    <source>
        <dbReference type="ARBA" id="ARBA00022723"/>
    </source>
</evidence>
<name>A0A0V1ADS1_9BILA</name>
<keyword evidence="6" id="KW-0723">Serine/threonine-protein kinase</keyword>
<dbReference type="Pfam" id="PF00069">
    <property type="entry name" value="Pkinase"/>
    <property type="match status" value="2"/>
</dbReference>
<feature type="compositionally biased region" description="Polar residues" evidence="17">
    <location>
        <begin position="1070"/>
        <end position="1079"/>
    </location>
</feature>
<dbReference type="CDD" id="cd05598">
    <property type="entry name" value="STKc_LATS"/>
    <property type="match status" value="1"/>
</dbReference>
<evidence type="ECO:0000256" key="17">
    <source>
        <dbReference type="SAM" id="MobiDB-lite"/>
    </source>
</evidence>
<dbReference type="FunFam" id="3.30.200.20:FF:000391">
    <property type="entry name" value="Large tumor suppressor kinase 1"/>
    <property type="match status" value="1"/>
</dbReference>
<keyword evidence="5" id="KW-0963">Cytoplasm</keyword>
<dbReference type="GO" id="GO:0045177">
    <property type="term" value="C:apical part of cell"/>
    <property type="evidence" value="ECO:0007669"/>
    <property type="project" value="UniProtKB-ARBA"/>
</dbReference>
<evidence type="ECO:0000256" key="11">
    <source>
        <dbReference type="ARBA" id="ARBA00022777"/>
    </source>
</evidence>
<keyword evidence="13" id="KW-0460">Magnesium</keyword>
<dbReference type="InterPro" id="IPR015940">
    <property type="entry name" value="UBA"/>
</dbReference>
<feature type="compositionally biased region" description="Low complexity" evidence="17">
    <location>
        <begin position="576"/>
        <end position="588"/>
    </location>
</feature>
<comment type="catalytic activity">
    <reaction evidence="14">
        <text>L-threonyl-[protein] + ATP = O-phospho-L-threonyl-[protein] + ADP + H(+)</text>
        <dbReference type="Rhea" id="RHEA:46608"/>
        <dbReference type="Rhea" id="RHEA-COMP:11060"/>
        <dbReference type="Rhea" id="RHEA-COMP:11605"/>
        <dbReference type="ChEBI" id="CHEBI:15378"/>
        <dbReference type="ChEBI" id="CHEBI:30013"/>
        <dbReference type="ChEBI" id="CHEBI:30616"/>
        <dbReference type="ChEBI" id="CHEBI:61977"/>
        <dbReference type="ChEBI" id="CHEBI:456216"/>
        <dbReference type="EC" id="2.7.11.1"/>
    </reaction>
</comment>
<dbReference type="STRING" id="990121.A0A0V1ADS1"/>
<dbReference type="GO" id="GO:0042308">
    <property type="term" value="P:negative regulation of protein import into nucleus"/>
    <property type="evidence" value="ECO:0007669"/>
    <property type="project" value="UniProtKB-ARBA"/>
</dbReference>
<comment type="caution">
    <text evidence="21">The sequence shown here is derived from an EMBL/GenBank/DDBJ whole genome shotgun (WGS) entry which is preliminary data.</text>
</comment>
<dbReference type="GO" id="GO:0005524">
    <property type="term" value="F:ATP binding"/>
    <property type="evidence" value="ECO:0007669"/>
    <property type="project" value="UniProtKB-UniRule"/>
</dbReference>
<dbReference type="PANTHER" id="PTHR22988">
    <property type="entry name" value="MYOTONIC DYSTROPHY S/T KINASE-RELATED"/>
    <property type="match status" value="1"/>
</dbReference>
<comment type="similarity">
    <text evidence="3">Belongs to the protein kinase superfamily. AGC Ser/Thr protein kinase family.</text>
</comment>
<proteinExistence type="inferred from homology"/>
<dbReference type="InterPro" id="IPR050839">
    <property type="entry name" value="Rho-assoc_Ser/Thr_Kinase"/>
</dbReference>
<keyword evidence="22" id="KW-1185">Reference proteome</keyword>
<feature type="compositionally biased region" description="Polar residues" evidence="17">
    <location>
        <begin position="549"/>
        <end position="560"/>
    </location>
</feature>
<evidence type="ECO:0000256" key="13">
    <source>
        <dbReference type="ARBA" id="ARBA00022842"/>
    </source>
</evidence>
<protein>
    <recommendedName>
        <fullName evidence="4">non-specific serine/threonine protein kinase</fullName>
        <ecNumber evidence="4">2.7.11.1</ecNumber>
    </recommendedName>
</protein>
<reference evidence="21 22" key="1">
    <citation type="submission" date="2015-01" db="EMBL/GenBank/DDBJ databases">
        <title>Evolution of Trichinella species and genotypes.</title>
        <authorList>
            <person name="Korhonen P.K."/>
            <person name="Edoardo P."/>
            <person name="Giuseppe L.R."/>
            <person name="Gasser R.B."/>
        </authorList>
    </citation>
    <scope>NUCLEOTIDE SEQUENCE [LARGE SCALE GENOMIC DNA]</scope>
    <source>
        <strain evidence="21">ISS2496</strain>
    </source>
</reference>
<evidence type="ECO:0000256" key="10">
    <source>
        <dbReference type="ARBA" id="ARBA00022741"/>
    </source>
</evidence>
<dbReference type="OrthoDB" id="2156623at2759"/>
<dbReference type="PROSITE" id="PS00108">
    <property type="entry name" value="PROTEIN_KINASE_ST"/>
    <property type="match status" value="1"/>
</dbReference>
<dbReference type="GO" id="GO:0046872">
    <property type="term" value="F:metal ion binding"/>
    <property type="evidence" value="ECO:0007669"/>
    <property type="project" value="UniProtKB-KW"/>
</dbReference>
<feature type="binding site" evidence="16">
    <location>
        <position position="743"/>
    </location>
    <ligand>
        <name>ATP</name>
        <dbReference type="ChEBI" id="CHEBI:30616"/>
    </ligand>
</feature>
<evidence type="ECO:0000256" key="7">
    <source>
        <dbReference type="ARBA" id="ARBA00022553"/>
    </source>
</evidence>
<keyword evidence="7" id="KW-0597">Phosphoprotein</keyword>
<keyword evidence="9" id="KW-0479">Metal-binding</keyword>
<dbReference type="PROSITE" id="PS50011">
    <property type="entry name" value="PROTEIN_KINASE_DOM"/>
    <property type="match status" value="1"/>
</dbReference>
<evidence type="ECO:0000259" key="20">
    <source>
        <dbReference type="PROSITE" id="PS51285"/>
    </source>
</evidence>
<dbReference type="PROSITE" id="PS00107">
    <property type="entry name" value="PROTEIN_KINASE_ATP"/>
    <property type="match status" value="1"/>
</dbReference>
<keyword evidence="12 16" id="KW-0067">ATP-binding</keyword>
<evidence type="ECO:0000256" key="3">
    <source>
        <dbReference type="ARBA" id="ARBA00009903"/>
    </source>
</evidence>
<dbReference type="InterPro" id="IPR000961">
    <property type="entry name" value="AGC-kinase_C"/>
</dbReference>
<feature type="region of interest" description="Disordered" evidence="17">
    <location>
        <begin position="1054"/>
        <end position="1079"/>
    </location>
</feature>
<evidence type="ECO:0000256" key="1">
    <source>
        <dbReference type="ARBA" id="ARBA00001946"/>
    </source>
</evidence>
<dbReference type="EC" id="2.7.11.1" evidence="4"/>
<feature type="region of interest" description="Disordered" evidence="17">
    <location>
        <begin position="1198"/>
        <end position="1233"/>
    </location>
</feature>
<dbReference type="FunFam" id="1.10.510.10:FF:000057">
    <property type="entry name" value="Non-specific serine/threonine protein kinase"/>
    <property type="match status" value="1"/>
</dbReference>
<dbReference type="Gene3D" id="1.10.510.10">
    <property type="entry name" value="Transferase(Phosphotransferase) domain 1"/>
    <property type="match status" value="2"/>
</dbReference>
<organism evidence="21 22">
    <name type="scientific">Trichinella patagoniensis</name>
    <dbReference type="NCBI Taxonomy" id="990121"/>
    <lineage>
        <taxon>Eukaryota</taxon>
        <taxon>Metazoa</taxon>
        <taxon>Ecdysozoa</taxon>
        <taxon>Nematoda</taxon>
        <taxon>Enoplea</taxon>
        <taxon>Dorylaimia</taxon>
        <taxon>Trichinellida</taxon>
        <taxon>Trichinellidae</taxon>
        <taxon>Trichinella</taxon>
    </lineage>
</organism>
<dbReference type="PROSITE" id="PS51285">
    <property type="entry name" value="AGC_KINASE_CTER"/>
    <property type="match status" value="1"/>
</dbReference>
<dbReference type="PROSITE" id="PS50030">
    <property type="entry name" value="UBA"/>
    <property type="match status" value="1"/>
</dbReference>
<dbReference type="SMART" id="SM00133">
    <property type="entry name" value="S_TK_X"/>
    <property type="match status" value="1"/>
</dbReference>
<comment type="subcellular location">
    <subcellularLocation>
        <location evidence="2">Cytoplasm</location>
    </subcellularLocation>
</comment>
<dbReference type="InterPro" id="IPR000719">
    <property type="entry name" value="Prot_kinase_dom"/>
</dbReference>
<dbReference type="SUPFAM" id="SSF56112">
    <property type="entry name" value="Protein kinase-like (PK-like)"/>
    <property type="match status" value="1"/>
</dbReference>
<comment type="catalytic activity">
    <reaction evidence="15">
        <text>L-seryl-[protein] + ATP = O-phospho-L-seryl-[protein] + ADP + H(+)</text>
        <dbReference type="Rhea" id="RHEA:17989"/>
        <dbReference type="Rhea" id="RHEA-COMP:9863"/>
        <dbReference type="Rhea" id="RHEA-COMP:11604"/>
        <dbReference type="ChEBI" id="CHEBI:15378"/>
        <dbReference type="ChEBI" id="CHEBI:29999"/>
        <dbReference type="ChEBI" id="CHEBI:30616"/>
        <dbReference type="ChEBI" id="CHEBI:83421"/>
        <dbReference type="ChEBI" id="CHEBI:456216"/>
        <dbReference type="EC" id="2.7.11.1"/>
    </reaction>
</comment>
<dbReference type="AlphaFoldDB" id="A0A0V1ADS1"/>
<dbReference type="EMBL" id="JYDQ01000007">
    <property type="protein sequence ID" value="KRY22734.1"/>
    <property type="molecule type" value="Genomic_DNA"/>
</dbReference>
<evidence type="ECO:0000256" key="12">
    <source>
        <dbReference type="ARBA" id="ARBA00022840"/>
    </source>
</evidence>
<sequence length="1233" mass="140220">MQNDSLLLGMFGISFTVKVGVTGMRGWVGGSAERIEAITVKGHYEMPAGNACLQKKRANKILMVAQPMNGRFASDQYTVTTSQLIRPKMEAAIGWLCISLFDCILPENVRLKQLRASSSNDAFPPESRTRATHREALIQIKQSLQPYHNSNASPSSVHQNVCTSANSQSTVVQSAPTKTTPSTSAKSDIATVSLQESAMLDYLVNMGFDKDAAWYALKLTRFRSMNHAVDILLKTNSPHVFRADKDYLSKKYRYESLPGDQIDECSNGAVHRGLTFGHHHSTPPPTYDQRNTPAQFMSQATSKNVHNNSQAKFSAADFDFSQIIRNTTAQYFNLLQHNCLAETYAMSDQLGPNAQHQRISTTTAAAADNDNDNNNNNSAPFQKCKICNHATESICTQKAFSPELFSNNELIRLKNCQIQSATKDQTTTRVNLKPAVERTGEFLEMRYRKNTPLNIHKSRLHLAEHRSTATNHNEDYKRRNNCIYTVEDSGKNMPNIQNRFDEMRKMHVQYKDNSKSLSDPYYIENLCRRVNDVLCQAKVDQPNRREPNAQYQSTTFNKPYTSIKPFAEEPPPPPDYASSIPSSSSSSSLVNNRCRDQQAEQQKAVQNEYTTVIRSTSPLPDLTDKQIQDIIITPENSRVIRPCTPQAFRFYMEQHVENVLKMYKERVNRQMQLEKEMVRANFSSKLQCQLRKLLTQKESWYLRLKRQKMNSSMFEKIKIIGVGAFGEVTLVRKKDTNTLFAMKVLRKLDVIKRNQAAHVKAERDILSKADNEWVVKLYYSFQDKDSLFFIMEYIPGGDMMALLIKKGVFEESLARFYIAELVCAIQSVHKLGFIHRDIKPDNILIDRNGHIKLTDFGLCTGLRWTHDWKYYAEEPTIPGHSHQDSFDLLKQQEPHSQYKVLHYRNQKKRCQAHSLVGTPNYIAPEVLLRTGKCISHNYYRSYTSVLHLQGHTQLCDWWSVGVILFEMVVGHPPFLANTSEETQAKVIDWRNSLQIPPEAKLSAVAKDLIVKLCCSQEYRLGKENDAQDIKSHPFFEGINWNNLRKTKAPYRPQLLGDTDTSNFDPVEPRPQSSNSEMSPNVSDHAFYEFTFRRFFDSDGYGCPTLRPNKSKKLLLSYNAKPNVNILKVNTTEMEENSTNMVKKPTETKSAASHPVDTCENNTNKSPGENKTLHHLSSSPGDANILRISMIQSENGEISVQNSNGQQLQIEAQKPSTSPVNSSSKTDKKTHHFL</sequence>
<dbReference type="SMART" id="SM00220">
    <property type="entry name" value="S_TKc"/>
    <property type="match status" value="1"/>
</dbReference>
<evidence type="ECO:0000256" key="8">
    <source>
        <dbReference type="ARBA" id="ARBA00022679"/>
    </source>
</evidence>
<keyword evidence="11 21" id="KW-0418">Kinase</keyword>
<feature type="region of interest" description="Disordered" evidence="17">
    <location>
        <begin position="1133"/>
        <end position="1180"/>
    </location>
</feature>
<dbReference type="InterPro" id="IPR008271">
    <property type="entry name" value="Ser/Thr_kinase_AS"/>
</dbReference>
<dbReference type="InterPro" id="IPR017441">
    <property type="entry name" value="Protein_kinase_ATP_BS"/>
</dbReference>
<evidence type="ECO:0000256" key="16">
    <source>
        <dbReference type="PROSITE-ProRule" id="PRU10141"/>
    </source>
</evidence>
<keyword evidence="10 16" id="KW-0547">Nucleotide-binding</keyword>
<evidence type="ECO:0000259" key="18">
    <source>
        <dbReference type="PROSITE" id="PS50011"/>
    </source>
</evidence>
<dbReference type="GO" id="GO:0009653">
    <property type="term" value="P:anatomical structure morphogenesis"/>
    <property type="evidence" value="ECO:0007669"/>
    <property type="project" value="UniProtKB-ARBA"/>
</dbReference>
<feature type="region of interest" description="Disordered" evidence="17">
    <location>
        <begin position="541"/>
        <end position="592"/>
    </location>
</feature>
<feature type="domain" description="AGC-kinase C-terminal" evidence="20">
    <location>
        <begin position="1036"/>
        <end position="1101"/>
    </location>
</feature>
<feature type="domain" description="Protein kinase" evidence="18">
    <location>
        <begin position="714"/>
        <end position="1035"/>
    </location>
</feature>
<dbReference type="GO" id="GO:0048731">
    <property type="term" value="P:system development"/>
    <property type="evidence" value="ECO:0007669"/>
    <property type="project" value="UniProtKB-ARBA"/>
</dbReference>
<dbReference type="InterPro" id="IPR011009">
    <property type="entry name" value="Kinase-like_dom_sf"/>
</dbReference>
<evidence type="ECO:0000259" key="19">
    <source>
        <dbReference type="PROSITE" id="PS50030"/>
    </source>
</evidence>
<dbReference type="GO" id="GO:0004674">
    <property type="term" value="F:protein serine/threonine kinase activity"/>
    <property type="evidence" value="ECO:0007669"/>
    <property type="project" value="UniProtKB-KW"/>
</dbReference>